<comment type="caution">
    <text evidence="1">The sequence shown here is derived from an EMBL/GenBank/DDBJ whole genome shotgun (WGS) entry which is preliminary data.</text>
</comment>
<gene>
    <name evidence="1" type="ORF">HNP52_000029</name>
</gene>
<keyword evidence="2" id="KW-1185">Reference proteome</keyword>
<evidence type="ECO:0000313" key="2">
    <source>
        <dbReference type="Proteomes" id="UP000575241"/>
    </source>
</evidence>
<accession>A0A7W7JX43</accession>
<dbReference type="Pfam" id="PF14281">
    <property type="entry name" value="PDDEXK_4"/>
    <property type="match status" value="1"/>
</dbReference>
<name>A0A7W7JX43_9SPHN</name>
<dbReference type="RefSeq" id="WP_184160780.1">
    <property type="nucleotide sequence ID" value="NZ_JACHLN010000001.1"/>
</dbReference>
<evidence type="ECO:0000313" key="1">
    <source>
        <dbReference type="EMBL" id="MBB4836978.1"/>
    </source>
</evidence>
<evidence type="ECO:0008006" key="3">
    <source>
        <dbReference type="Google" id="ProtNLM"/>
    </source>
</evidence>
<dbReference type="InterPro" id="IPR029470">
    <property type="entry name" value="PDDEXK_4"/>
</dbReference>
<reference evidence="1 2" key="1">
    <citation type="submission" date="2020-08" db="EMBL/GenBank/DDBJ databases">
        <title>Functional genomics of gut bacteria from endangered species of beetles.</title>
        <authorList>
            <person name="Carlos-Shanley C."/>
        </authorList>
    </citation>
    <scope>NUCLEOTIDE SEQUENCE [LARGE SCALE GENOMIC DNA]</scope>
    <source>
        <strain evidence="1 2">S00224</strain>
    </source>
</reference>
<dbReference type="EMBL" id="JACHLN010000001">
    <property type="protein sequence ID" value="MBB4836978.1"/>
    <property type="molecule type" value="Genomic_DNA"/>
</dbReference>
<sequence length="233" mass="25300">MSAMPRFSAAELQAALRTFAPLKAGLARDVFQQPYPLGRVIEAFASLRAPLARARLQGGIINPWVIAGLRRDEVRVAQALAGLWTLELGGAASRRFLAGCLAACIVDIDWEAELATGYRVASEISPLGVHTERIDLTIETARHIVGIEMKIDAALGPRQLERYVEAISARARWQHATGHIVLLAPFSSELDQVLHLSWPTVAEAAFSSAGRQSSKQSFAEQLIVSFGDYLGTL</sequence>
<dbReference type="Proteomes" id="UP000575241">
    <property type="component" value="Unassembled WGS sequence"/>
</dbReference>
<dbReference type="AlphaFoldDB" id="A0A7W7JX43"/>
<protein>
    <recommendedName>
        <fullName evidence="3">PD-(D/E)XK nuclease superfamily protein</fullName>
    </recommendedName>
</protein>
<organism evidence="1 2">
    <name type="scientific">Sphingomonas kyeonggiensis</name>
    <dbReference type="NCBI Taxonomy" id="1268553"/>
    <lineage>
        <taxon>Bacteria</taxon>
        <taxon>Pseudomonadati</taxon>
        <taxon>Pseudomonadota</taxon>
        <taxon>Alphaproteobacteria</taxon>
        <taxon>Sphingomonadales</taxon>
        <taxon>Sphingomonadaceae</taxon>
        <taxon>Sphingomonas</taxon>
    </lineage>
</organism>
<proteinExistence type="predicted"/>